<dbReference type="AlphaFoldDB" id="A0A080ZJU2"/>
<protein>
    <submittedName>
        <fullName evidence="2">Uncharacterized protein</fullName>
    </submittedName>
</protein>
<proteinExistence type="predicted"/>
<evidence type="ECO:0000313" key="3">
    <source>
        <dbReference type="Proteomes" id="UP000028582"/>
    </source>
</evidence>
<reference evidence="2 3" key="1">
    <citation type="submission" date="2013-11" db="EMBL/GenBank/DDBJ databases">
        <title>The Genome Sequence of Phytophthora parasitica P1976.</title>
        <authorList>
            <consortium name="The Broad Institute Genomics Platform"/>
            <person name="Russ C."/>
            <person name="Tyler B."/>
            <person name="Panabieres F."/>
            <person name="Shan W."/>
            <person name="Tripathy S."/>
            <person name="Grunwald N."/>
            <person name="Machado M."/>
            <person name="Johnson C.S."/>
            <person name="Walker B."/>
            <person name="Young S."/>
            <person name="Zeng Q."/>
            <person name="Gargeya S."/>
            <person name="Fitzgerald M."/>
            <person name="Haas B."/>
            <person name="Abouelleil A."/>
            <person name="Allen A.W."/>
            <person name="Alvarado L."/>
            <person name="Arachchi H.M."/>
            <person name="Berlin A.M."/>
            <person name="Chapman S.B."/>
            <person name="Gainer-Dewar J."/>
            <person name="Goldberg J."/>
            <person name="Griggs A."/>
            <person name="Gujja S."/>
            <person name="Hansen M."/>
            <person name="Howarth C."/>
            <person name="Imamovic A."/>
            <person name="Ireland A."/>
            <person name="Larimer J."/>
            <person name="McCowan C."/>
            <person name="Murphy C."/>
            <person name="Pearson M."/>
            <person name="Poon T.W."/>
            <person name="Priest M."/>
            <person name="Roberts A."/>
            <person name="Saif S."/>
            <person name="Shea T."/>
            <person name="Sisk P."/>
            <person name="Sykes S."/>
            <person name="Wortman J."/>
            <person name="Nusbaum C."/>
            <person name="Birren B."/>
        </authorList>
    </citation>
    <scope>NUCLEOTIDE SEQUENCE [LARGE SCALE GENOMIC DNA]</scope>
    <source>
        <strain evidence="2 3">P1976</strain>
    </source>
</reference>
<name>A0A080ZJU2_PHYNI</name>
<evidence type="ECO:0000256" key="1">
    <source>
        <dbReference type="SAM" id="MobiDB-lite"/>
    </source>
</evidence>
<organism evidence="2 3">
    <name type="scientific">Phytophthora nicotianae P1976</name>
    <dbReference type="NCBI Taxonomy" id="1317066"/>
    <lineage>
        <taxon>Eukaryota</taxon>
        <taxon>Sar</taxon>
        <taxon>Stramenopiles</taxon>
        <taxon>Oomycota</taxon>
        <taxon>Peronosporomycetes</taxon>
        <taxon>Peronosporales</taxon>
        <taxon>Peronosporaceae</taxon>
        <taxon>Phytophthora</taxon>
    </lineage>
</organism>
<accession>A0A080ZJU2</accession>
<feature type="region of interest" description="Disordered" evidence="1">
    <location>
        <begin position="1"/>
        <end position="30"/>
    </location>
</feature>
<gene>
    <name evidence="2" type="ORF">F444_16037</name>
</gene>
<evidence type="ECO:0000313" key="2">
    <source>
        <dbReference type="EMBL" id="ETO66903.1"/>
    </source>
</evidence>
<dbReference type="EMBL" id="ANJA01002966">
    <property type="protein sequence ID" value="ETO66903.1"/>
    <property type="molecule type" value="Genomic_DNA"/>
</dbReference>
<comment type="caution">
    <text evidence="2">The sequence shown here is derived from an EMBL/GenBank/DDBJ whole genome shotgun (WGS) entry which is preliminary data.</text>
</comment>
<sequence length="30" mass="3382">MDGTEAHVAMVDERDQEDRNANGGNQTEYE</sequence>
<dbReference type="Proteomes" id="UP000028582">
    <property type="component" value="Unassembled WGS sequence"/>
</dbReference>
<feature type="compositionally biased region" description="Basic and acidic residues" evidence="1">
    <location>
        <begin position="10"/>
        <end position="20"/>
    </location>
</feature>